<protein>
    <recommendedName>
        <fullName evidence="10">Dof-type domain-containing protein</fullName>
    </recommendedName>
</protein>
<keyword evidence="6" id="KW-0804">Transcription</keyword>
<evidence type="ECO:0000259" key="10">
    <source>
        <dbReference type="PROSITE" id="PS50884"/>
    </source>
</evidence>
<keyword evidence="2 8" id="KW-0863">Zinc-finger</keyword>
<dbReference type="GO" id="GO:0003700">
    <property type="term" value="F:DNA-binding transcription factor activity"/>
    <property type="evidence" value="ECO:0007669"/>
    <property type="project" value="InterPro"/>
</dbReference>
<evidence type="ECO:0000256" key="3">
    <source>
        <dbReference type="ARBA" id="ARBA00022833"/>
    </source>
</evidence>
<evidence type="ECO:0000313" key="11">
    <source>
        <dbReference type="EMBL" id="GAA0161092.1"/>
    </source>
</evidence>
<keyword evidence="5 8" id="KW-0238">DNA-binding</keyword>
<dbReference type="PROSITE" id="PS01361">
    <property type="entry name" value="ZF_DOF_1"/>
    <property type="match status" value="1"/>
</dbReference>
<dbReference type="InterPro" id="IPR045174">
    <property type="entry name" value="Dof"/>
</dbReference>
<dbReference type="PROSITE" id="PS50884">
    <property type="entry name" value="ZF_DOF_2"/>
    <property type="match status" value="1"/>
</dbReference>
<keyword evidence="12" id="KW-1185">Reference proteome</keyword>
<evidence type="ECO:0000256" key="1">
    <source>
        <dbReference type="ARBA" id="ARBA00022723"/>
    </source>
</evidence>
<evidence type="ECO:0000256" key="6">
    <source>
        <dbReference type="ARBA" id="ARBA00023163"/>
    </source>
</evidence>
<organism evidence="11 12">
    <name type="scientific">Lithospermum erythrorhizon</name>
    <name type="common">Purple gromwell</name>
    <name type="synonym">Lithospermum officinale var. erythrorhizon</name>
    <dbReference type="NCBI Taxonomy" id="34254"/>
    <lineage>
        <taxon>Eukaryota</taxon>
        <taxon>Viridiplantae</taxon>
        <taxon>Streptophyta</taxon>
        <taxon>Embryophyta</taxon>
        <taxon>Tracheophyta</taxon>
        <taxon>Spermatophyta</taxon>
        <taxon>Magnoliopsida</taxon>
        <taxon>eudicotyledons</taxon>
        <taxon>Gunneridae</taxon>
        <taxon>Pentapetalae</taxon>
        <taxon>asterids</taxon>
        <taxon>lamiids</taxon>
        <taxon>Boraginales</taxon>
        <taxon>Boraginaceae</taxon>
        <taxon>Boraginoideae</taxon>
        <taxon>Lithospermeae</taxon>
        <taxon>Lithospermum</taxon>
    </lineage>
</organism>
<reference evidence="11 12" key="1">
    <citation type="submission" date="2024-01" db="EMBL/GenBank/DDBJ databases">
        <title>The complete chloroplast genome sequence of Lithospermum erythrorhizon: insights into the phylogenetic relationship among Boraginaceae species and the maternal lineages of purple gromwells.</title>
        <authorList>
            <person name="Okada T."/>
            <person name="Watanabe K."/>
        </authorList>
    </citation>
    <scope>NUCLEOTIDE SEQUENCE [LARGE SCALE GENOMIC DNA]</scope>
</reference>
<keyword evidence="3" id="KW-0862">Zinc</keyword>
<dbReference type="Proteomes" id="UP001454036">
    <property type="component" value="Unassembled WGS sequence"/>
</dbReference>
<keyword evidence="4" id="KW-0805">Transcription regulation</keyword>
<evidence type="ECO:0000313" key="12">
    <source>
        <dbReference type="Proteomes" id="UP001454036"/>
    </source>
</evidence>
<name>A0AAV3QAH0_LITER</name>
<keyword evidence="7 8" id="KW-0539">Nucleus</keyword>
<evidence type="ECO:0000256" key="8">
    <source>
        <dbReference type="PROSITE-ProRule" id="PRU00071"/>
    </source>
</evidence>
<keyword evidence="1" id="KW-0479">Metal-binding</keyword>
<feature type="region of interest" description="Disordered" evidence="9">
    <location>
        <begin position="46"/>
        <end position="72"/>
    </location>
</feature>
<feature type="domain" description="Dof-type" evidence="10">
    <location>
        <begin position="93"/>
        <end position="147"/>
    </location>
</feature>
<dbReference type="PANTHER" id="PTHR31089:SF1">
    <property type="entry name" value="CYCLIC DOF FACTOR 3"/>
    <property type="match status" value="1"/>
</dbReference>
<dbReference type="Pfam" id="PF02701">
    <property type="entry name" value="Zn_ribbon_Dof"/>
    <property type="match status" value="1"/>
</dbReference>
<evidence type="ECO:0000256" key="5">
    <source>
        <dbReference type="ARBA" id="ARBA00023125"/>
    </source>
</evidence>
<dbReference type="PANTHER" id="PTHR31089">
    <property type="entry name" value="CYCLIC DOF FACTOR 2"/>
    <property type="match status" value="1"/>
</dbReference>
<dbReference type="GO" id="GO:0008270">
    <property type="term" value="F:zinc ion binding"/>
    <property type="evidence" value="ECO:0007669"/>
    <property type="project" value="UniProtKB-KW"/>
</dbReference>
<dbReference type="GO" id="GO:0005634">
    <property type="term" value="C:nucleus"/>
    <property type="evidence" value="ECO:0007669"/>
    <property type="project" value="UniProtKB-SubCell"/>
</dbReference>
<evidence type="ECO:0000256" key="2">
    <source>
        <dbReference type="ARBA" id="ARBA00022771"/>
    </source>
</evidence>
<dbReference type="InterPro" id="IPR003851">
    <property type="entry name" value="Znf_Dof"/>
</dbReference>
<proteinExistence type="predicted"/>
<dbReference type="GO" id="GO:0003677">
    <property type="term" value="F:DNA binding"/>
    <property type="evidence" value="ECO:0007669"/>
    <property type="project" value="UniProtKB-UniRule"/>
</dbReference>
<evidence type="ECO:0000256" key="4">
    <source>
        <dbReference type="ARBA" id="ARBA00023015"/>
    </source>
</evidence>
<comment type="caution">
    <text evidence="11">The sequence shown here is derived from an EMBL/GenBank/DDBJ whole genome shotgun (WGS) entry which is preliminary data.</text>
</comment>
<dbReference type="AlphaFoldDB" id="A0AAV3QAH0"/>
<accession>A0AAV3QAH0</accession>
<gene>
    <name evidence="11" type="ORF">LIER_17492</name>
</gene>
<comment type="subcellular location">
    <subcellularLocation>
        <location evidence="8">Nucleus</location>
    </subcellularLocation>
</comment>
<dbReference type="EMBL" id="BAABME010004076">
    <property type="protein sequence ID" value="GAA0161092.1"/>
    <property type="molecule type" value="Genomic_DNA"/>
</dbReference>
<sequence length="341" mass="37908">MSKLKNPAIKLFGKTIVHYHHHEQESTSSALSENKSASGDDFIAGIQRDSHINPTEDESVERETTSIGSESFKTPERNCVSIEMRMKKPEKILPCPRCSSMDTKFCYYNNYNVKQPRHFCKSCQRFWTAGGIMRNVAVGSGRRKNKGNCTSTPDLTKRPGVFLSAQGYGPQISCFSESPWPAHWNAVHFSSPASQDATFPSSLAVNFYPANPYYFSAVPGPWRAPPNQSMATTNPTSPLGKHLSDGSLLQLNINNADPAVESGARKYVMPKKALKIDNMNDAATRSIRSMKDSNDDSFNGSSRFRAFYPLFDGKNHTSDNSLILQANPAAFSRSMNFHERS</sequence>
<evidence type="ECO:0000256" key="9">
    <source>
        <dbReference type="SAM" id="MobiDB-lite"/>
    </source>
</evidence>
<evidence type="ECO:0000256" key="7">
    <source>
        <dbReference type="ARBA" id="ARBA00023242"/>
    </source>
</evidence>